<dbReference type="OrthoDB" id="508112at2"/>
<feature type="transmembrane region" description="Helical" evidence="1">
    <location>
        <begin position="147"/>
        <end position="167"/>
    </location>
</feature>
<evidence type="ECO:0000313" key="4">
    <source>
        <dbReference type="Proteomes" id="UP000011682"/>
    </source>
</evidence>
<dbReference type="Proteomes" id="UP000011682">
    <property type="component" value="Unassembled WGS sequence"/>
</dbReference>
<dbReference type="PANTHER" id="PTHR40407:SF1">
    <property type="entry name" value="HEPARAN-ALPHA-GLUCOSAMINIDE N-ACETYLTRANSFERASE CATALYTIC DOMAIN-CONTAINING PROTEIN"/>
    <property type="match status" value="1"/>
</dbReference>
<feature type="transmembrane region" description="Helical" evidence="1">
    <location>
        <begin position="94"/>
        <end position="115"/>
    </location>
</feature>
<dbReference type="EMBL" id="ANAH02000005">
    <property type="protein sequence ID" value="EPX63774.1"/>
    <property type="molecule type" value="Genomic_DNA"/>
</dbReference>
<dbReference type="RefSeq" id="WP_020917923.1">
    <property type="nucleotide sequence ID" value="NZ_ANAH02000005.1"/>
</dbReference>
<comment type="caution">
    <text evidence="3">The sequence shown here is derived from an EMBL/GenBank/DDBJ whole genome shotgun (WGS) entry which is preliminary data.</text>
</comment>
<feature type="transmembrane region" description="Helical" evidence="1">
    <location>
        <begin position="229"/>
        <end position="247"/>
    </location>
</feature>
<dbReference type="Pfam" id="PF07786">
    <property type="entry name" value="HGSNAT_cat"/>
    <property type="match status" value="1"/>
</dbReference>
<accession>S9QR40</accession>
<feature type="transmembrane region" description="Helical" evidence="1">
    <location>
        <begin position="200"/>
        <end position="217"/>
    </location>
</feature>
<sequence length="385" mass="41779">MSSGDPKSSSQRITSIDALRGLVMLLMLVDHAREFFYLHAQVADPMDLSVTAPALVLTRFTAHLCAPVFVLLTGLATSLYAVKHGGRGAASAFLLKRGLFLVLLEVTLVNFAWTFELPPRVIYLQVIWAIGLSMMALAGLLWLPRPVLVTVALAIMLGHNLLSPLAFAPGEPGHSLWAILHDRGWLDLPGGVRARTSYPVLPWVGVIAAGYALGGLFRPGVAPDVRQRWLMRLAGASLAGFGLLRALNGYGEPVPWRTGPEALGTVLSFFNLTKYPPSADFLLVTLGVGLVLLALFERWRGRVTDALGVFGGAPLFFYLLHLYVLHGLYRLGLALLGPNVGDRLGVGSPLQLWLLAAVLVVPLFPCCRAFVRLKRRSGSAWMSYL</sequence>
<dbReference type="eggNOG" id="COG3503">
    <property type="taxonomic scope" value="Bacteria"/>
</dbReference>
<feature type="transmembrane region" description="Helical" evidence="1">
    <location>
        <begin position="308"/>
        <end position="332"/>
    </location>
</feature>
<evidence type="ECO:0000313" key="3">
    <source>
        <dbReference type="EMBL" id="EPX63774.1"/>
    </source>
</evidence>
<feature type="transmembrane region" description="Helical" evidence="1">
    <location>
        <begin position="121"/>
        <end position="142"/>
    </location>
</feature>
<feature type="transmembrane region" description="Helical" evidence="1">
    <location>
        <begin position="352"/>
        <end position="371"/>
    </location>
</feature>
<evidence type="ECO:0000259" key="2">
    <source>
        <dbReference type="Pfam" id="PF07786"/>
    </source>
</evidence>
<feature type="domain" description="Heparan-alpha-glucosaminide N-acetyltransferase catalytic" evidence="2">
    <location>
        <begin position="12"/>
        <end position="226"/>
    </location>
</feature>
<organism evidence="3 4">
    <name type="scientific">Cystobacter fuscus (strain ATCC 25194 / DSM 2262 / NBRC 100088 / M29)</name>
    <dbReference type="NCBI Taxonomy" id="1242864"/>
    <lineage>
        <taxon>Bacteria</taxon>
        <taxon>Pseudomonadati</taxon>
        <taxon>Myxococcota</taxon>
        <taxon>Myxococcia</taxon>
        <taxon>Myxococcales</taxon>
        <taxon>Cystobacterineae</taxon>
        <taxon>Archangiaceae</taxon>
        <taxon>Cystobacter</taxon>
    </lineage>
</organism>
<keyword evidence="1" id="KW-1133">Transmembrane helix</keyword>
<keyword evidence="4" id="KW-1185">Reference proteome</keyword>
<reference evidence="3" key="1">
    <citation type="submission" date="2013-05" db="EMBL/GenBank/DDBJ databases">
        <title>Genome assembly of Cystobacter fuscus DSM 2262.</title>
        <authorList>
            <person name="Sharma G."/>
            <person name="Khatri I."/>
            <person name="Kaur C."/>
            <person name="Mayilraj S."/>
            <person name="Subramanian S."/>
        </authorList>
    </citation>
    <scope>NUCLEOTIDE SEQUENCE [LARGE SCALE GENOMIC DNA]</scope>
    <source>
        <strain evidence="3">DSM 2262</strain>
    </source>
</reference>
<gene>
    <name evidence="3" type="ORF">D187_006183</name>
</gene>
<keyword evidence="1" id="KW-0472">Membrane</keyword>
<proteinExistence type="predicted"/>
<feature type="transmembrane region" description="Helical" evidence="1">
    <location>
        <begin position="60"/>
        <end position="82"/>
    </location>
</feature>
<dbReference type="InterPro" id="IPR012429">
    <property type="entry name" value="HGSNAT_cat"/>
</dbReference>
<evidence type="ECO:0000256" key="1">
    <source>
        <dbReference type="SAM" id="Phobius"/>
    </source>
</evidence>
<keyword evidence="1" id="KW-0812">Transmembrane</keyword>
<feature type="transmembrane region" description="Helical" evidence="1">
    <location>
        <begin position="278"/>
        <end position="296"/>
    </location>
</feature>
<dbReference type="PANTHER" id="PTHR40407">
    <property type="entry name" value="MEMBRANE PROTEIN-LIKE PROTEIN"/>
    <property type="match status" value="1"/>
</dbReference>
<dbReference type="AlphaFoldDB" id="S9QR40"/>
<protein>
    <recommendedName>
        <fullName evidence="2">Heparan-alpha-glucosaminide N-acetyltransferase catalytic domain-containing protein</fullName>
    </recommendedName>
</protein>
<name>S9QR40_CYSF2</name>